<dbReference type="PANTHER" id="PTHR40942:SF4">
    <property type="entry name" value="CYTOCHROME C5"/>
    <property type="match status" value="1"/>
</dbReference>
<keyword evidence="5" id="KW-0408">Iron</keyword>
<sequence length="127" mass="13419">MPIPFALDARRALSVGALLCLGACQDGKPQSADLQKAETLRPADARLAEKYERSCLGCHGAAASQAPLTAFAAAWAPRLRQGMPVLLAHARDGFKTMPAMGYCNDCSDEELRRLIVFMAGAAAGARS</sequence>
<keyword evidence="3" id="KW-0479">Metal-binding</keyword>
<feature type="domain" description="Cytochrome c" evidence="6">
    <location>
        <begin position="45"/>
        <end position="118"/>
    </location>
</feature>
<dbReference type="EMBL" id="JAHDTB010000006">
    <property type="protein sequence ID" value="MBW8287700.1"/>
    <property type="molecule type" value="Genomic_DNA"/>
</dbReference>
<dbReference type="PANTHER" id="PTHR40942">
    <property type="match status" value="1"/>
</dbReference>
<reference evidence="7 8" key="1">
    <citation type="submission" date="2021-05" db="EMBL/GenBank/DDBJ databases">
        <title>Draft Whole Genome Sequencing Of Biosensor Chromobacterium violaceum Strain CV026 Reveals A Regulatory RNA In Chromobacterium violaceum Phenotype Regulatory Network.</title>
        <authorList>
            <person name="Hong K.W."/>
            <person name="Chan K.G."/>
            <person name="Chang C.-Y."/>
        </authorList>
    </citation>
    <scope>NUCLEOTIDE SEQUENCE [LARGE SCALE GENOMIC DNA]</scope>
    <source>
        <strain evidence="7 8">ATCC 31532</strain>
    </source>
</reference>
<dbReference type="InterPro" id="IPR009056">
    <property type="entry name" value="Cyt_c-like_dom"/>
</dbReference>
<name>A0ABS7FCA1_9NEIS</name>
<evidence type="ECO:0000256" key="2">
    <source>
        <dbReference type="ARBA" id="ARBA00022617"/>
    </source>
</evidence>
<dbReference type="PRINTS" id="PR00607">
    <property type="entry name" value="CYTCHROMECIE"/>
</dbReference>
<evidence type="ECO:0000259" key="6">
    <source>
        <dbReference type="Pfam" id="PF13442"/>
    </source>
</evidence>
<dbReference type="Pfam" id="PF13442">
    <property type="entry name" value="Cytochrome_CBB3"/>
    <property type="match status" value="1"/>
</dbReference>
<accession>A0ABS7FCA1</accession>
<dbReference type="GeneID" id="89687359"/>
<proteinExistence type="predicted"/>
<dbReference type="SUPFAM" id="SSF46626">
    <property type="entry name" value="Cytochrome c"/>
    <property type="match status" value="1"/>
</dbReference>
<dbReference type="Proteomes" id="UP000711178">
    <property type="component" value="Unassembled WGS sequence"/>
</dbReference>
<organism evidence="7 8">
    <name type="scientific">Chromobacterium subtsugae</name>
    <dbReference type="NCBI Taxonomy" id="251747"/>
    <lineage>
        <taxon>Bacteria</taxon>
        <taxon>Pseudomonadati</taxon>
        <taxon>Pseudomonadota</taxon>
        <taxon>Betaproteobacteria</taxon>
        <taxon>Neisseriales</taxon>
        <taxon>Chromobacteriaceae</taxon>
        <taxon>Chromobacterium</taxon>
    </lineage>
</organism>
<evidence type="ECO:0000313" key="8">
    <source>
        <dbReference type="Proteomes" id="UP000711178"/>
    </source>
</evidence>
<evidence type="ECO:0000313" key="7">
    <source>
        <dbReference type="EMBL" id="MBW8287700.1"/>
    </source>
</evidence>
<evidence type="ECO:0000256" key="4">
    <source>
        <dbReference type="ARBA" id="ARBA00022982"/>
    </source>
</evidence>
<keyword evidence="1" id="KW-0813">Transport</keyword>
<comment type="caution">
    <text evidence="7">The sequence shown here is derived from an EMBL/GenBank/DDBJ whole genome shotgun (WGS) entry which is preliminary data.</text>
</comment>
<dbReference type="RefSeq" id="WP_043580442.1">
    <property type="nucleotide sequence ID" value="NZ_CP142381.1"/>
</dbReference>
<evidence type="ECO:0000256" key="1">
    <source>
        <dbReference type="ARBA" id="ARBA00022448"/>
    </source>
</evidence>
<dbReference type="Gene3D" id="1.10.760.10">
    <property type="entry name" value="Cytochrome c-like domain"/>
    <property type="match status" value="1"/>
</dbReference>
<keyword evidence="8" id="KW-1185">Reference proteome</keyword>
<evidence type="ECO:0000256" key="3">
    <source>
        <dbReference type="ARBA" id="ARBA00022723"/>
    </source>
</evidence>
<keyword evidence="2" id="KW-0349">Heme</keyword>
<evidence type="ECO:0000256" key="5">
    <source>
        <dbReference type="ARBA" id="ARBA00023004"/>
    </source>
</evidence>
<dbReference type="InterPro" id="IPR002323">
    <property type="entry name" value="Cyt_CIE"/>
</dbReference>
<protein>
    <submittedName>
        <fullName evidence="7">C-type cytochrome</fullName>
    </submittedName>
</protein>
<dbReference type="InterPro" id="IPR036909">
    <property type="entry name" value="Cyt_c-like_dom_sf"/>
</dbReference>
<keyword evidence="4" id="KW-0249">Electron transport</keyword>
<gene>
    <name evidence="7" type="ORF">KIF53_08660</name>
</gene>